<evidence type="ECO:0000313" key="3">
    <source>
        <dbReference type="Proteomes" id="UP001597467"/>
    </source>
</evidence>
<accession>A0ABW5JW86</accession>
<evidence type="ECO:0000313" key="2">
    <source>
        <dbReference type="EMBL" id="MFD2541001.1"/>
    </source>
</evidence>
<evidence type="ECO:0000256" key="1">
    <source>
        <dbReference type="SAM" id="Phobius"/>
    </source>
</evidence>
<comment type="caution">
    <text evidence="2">The sequence shown here is derived from an EMBL/GenBank/DDBJ whole genome shotgun (WGS) entry which is preliminary data.</text>
</comment>
<sequence>MKKVKNYDYVLVLLGSAAAIYAQAGEQQNTLILVLGIVVLMFGLYRIYSTIPSKKEEDKNEF</sequence>
<name>A0ABW5JW86_9FLAO</name>
<dbReference type="EMBL" id="JBHULM010000001">
    <property type="protein sequence ID" value="MFD2541001.1"/>
    <property type="molecule type" value="Genomic_DNA"/>
</dbReference>
<feature type="transmembrane region" description="Helical" evidence="1">
    <location>
        <begin position="7"/>
        <end position="24"/>
    </location>
</feature>
<feature type="transmembrane region" description="Helical" evidence="1">
    <location>
        <begin position="30"/>
        <end position="48"/>
    </location>
</feature>
<proteinExistence type="predicted"/>
<dbReference type="RefSeq" id="WP_379900244.1">
    <property type="nucleotide sequence ID" value="NZ_JBHULM010000001.1"/>
</dbReference>
<organism evidence="2 3">
    <name type="scientific">Lacinutrix gracilariae</name>
    <dbReference type="NCBI Taxonomy" id="1747198"/>
    <lineage>
        <taxon>Bacteria</taxon>
        <taxon>Pseudomonadati</taxon>
        <taxon>Bacteroidota</taxon>
        <taxon>Flavobacteriia</taxon>
        <taxon>Flavobacteriales</taxon>
        <taxon>Flavobacteriaceae</taxon>
        <taxon>Lacinutrix</taxon>
    </lineage>
</organism>
<keyword evidence="1" id="KW-1133">Transmembrane helix</keyword>
<keyword evidence="1" id="KW-0812">Transmembrane</keyword>
<reference evidence="3" key="1">
    <citation type="journal article" date="2019" name="Int. J. Syst. Evol. Microbiol.">
        <title>The Global Catalogue of Microorganisms (GCM) 10K type strain sequencing project: providing services to taxonomists for standard genome sequencing and annotation.</title>
        <authorList>
            <consortium name="The Broad Institute Genomics Platform"/>
            <consortium name="The Broad Institute Genome Sequencing Center for Infectious Disease"/>
            <person name="Wu L."/>
            <person name="Ma J."/>
        </authorList>
    </citation>
    <scope>NUCLEOTIDE SEQUENCE [LARGE SCALE GENOMIC DNA]</scope>
    <source>
        <strain evidence="3">KCTC 42808</strain>
    </source>
</reference>
<gene>
    <name evidence="2" type="ORF">ACFSSB_01605</name>
</gene>
<dbReference type="Proteomes" id="UP001597467">
    <property type="component" value="Unassembled WGS sequence"/>
</dbReference>
<keyword evidence="3" id="KW-1185">Reference proteome</keyword>
<keyword evidence="1" id="KW-0472">Membrane</keyword>
<protein>
    <submittedName>
        <fullName evidence="2">Uncharacterized protein</fullName>
    </submittedName>
</protein>